<dbReference type="AlphaFoldDB" id="A0A9W2UDV7"/>
<feature type="compositionally biased region" description="Basic and acidic residues" evidence="1">
    <location>
        <begin position="42"/>
        <end position="62"/>
    </location>
</feature>
<name>A0A9W2UDV7_PANPR</name>
<proteinExistence type="predicted"/>
<keyword evidence="2" id="KW-1185">Reference proteome</keyword>
<organism evidence="2 3">
    <name type="scientific">Panthera pardus</name>
    <name type="common">Leopard</name>
    <name type="synonym">Felis pardus</name>
    <dbReference type="NCBI Taxonomy" id="9691"/>
    <lineage>
        <taxon>Eukaryota</taxon>
        <taxon>Metazoa</taxon>
        <taxon>Chordata</taxon>
        <taxon>Craniata</taxon>
        <taxon>Vertebrata</taxon>
        <taxon>Euteleostomi</taxon>
        <taxon>Mammalia</taxon>
        <taxon>Eutheria</taxon>
        <taxon>Laurasiatheria</taxon>
        <taxon>Carnivora</taxon>
        <taxon>Feliformia</taxon>
        <taxon>Felidae</taxon>
        <taxon>Pantherinae</taxon>
        <taxon>Panthera</taxon>
    </lineage>
</organism>
<sequence>MDVRGPDRPPPWRLCLRPEHLERLLTCLPPWRRDHRLGQNRLSERGKARTRDWRSPRPEEAGTRPGRLGRWRRLRTPAAERSCGVLRPLELRGRFVLAPTSPATATLACQAESGVRSAKGSISLGSALSPKPVSPSPPYSDPVSTLIALQSAVTSKKSGWMEMMTLQFSVRADTSLPRKACGRSCPVPDGETGENKLKVGELGYRGRRLN</sequence>
<protein>
    <submittedName>
        <fullName evidence="3">Uncharacterized protein LOC128772669</fullName>
    </submittedName>
</protein>
<dbReference type="GeneID" id="128772669"/>
<evidence type="ECO:0000256" key="1">
    <source>
        <dbReference type="SAM" id="MobiDB-lite"/>
    </source>
</evidence>
<evidence type="ECO:0000313" key="2">
    <source>
        <dbReference type="Proteomes" id="UP001165780"/>
    </source>
</evidence>
<dbReference type="RefSeq" id="XP_053744559.1">
    <property type="nucleotide sequence ID" value="XM_053888584.1"/>
</dbReference>
<evidence type="ECO:0000313" key="3">
    <source>
        <dbReference type="RefSeq" id="XP_053744559.1"/>
    </source>
</evidence>
<reference evidence="3" key="1">
    <citation type="submission" date="2025-08" db="UniProtKB">
        <authorList>
            <consortium name="RefSeq"/>
        </authorList>
    </citation>
    <scope>IDENTIFICATION</scope>
    <source>
        <tissue evidence="3">Whole blood</tissue>
    </source>
</reference>
<accession>A0A9W2UDV7</accession>
<dbReference type="Proteomes" id="UP001165780">
    <property type="component" value="Unplaced"/>
</dbReference>
<feature type="region of interest" description="Disordered" evidence="1">
    <location>
        <begin position="42"/>
        <end position="68"/>
    </location>
</feature>
<gene>
    <name evidence="3" type="primary">LOC128772669</name>
</gene>